<evidence type="ECO:0000313" key="5">
    <source>
        <dbReference type="Proteomes" id="UP001163947"/>
    </source>
</evidence>
<name>A0AA46P0K9_9NOCA</name>
<organism evidence="4 5">
    <name type="scientific">Rhodococcus aetherivorans</name>
    <dbReference type="NCBI Taxonomy" id="191292"/>
    <lineage>
        <taxon>Bacteria</taxon>
        <taxon>Bacillati</taxon>
        <taxon>Actinomycetota</taxon>
        <taxon>Actinomycetes</taxon>
        <taxon>Mycobacteriales</taxon>
        <taxon>Nocardiaceae</taxon>
        <taxon>Rhodococcus</taxon>
    </lineage>
</organism>
<protein>
    <recommendedName>
        <fullName evidence="6">Mce-associated membrane protein</fullName>
    </recommendedName>
</protein>
<evidence type="ECO:0000256" key="3">
    <source>
        <dbReference type="SAM" id="MobiDB-lite"/>
    </source>
</evidence>
<dbReference type="PANTHER" id="PTHR37042">
    <property type="entry name" value="OUTER MEMBRANE PROTEIN RV1973"/>
    <property type="match status" value="1"/>
</dbReference>
<evidence type="ECO:0000313" key="4">
    <source>
        <dbReference type="EMBL" id="UYF96016.1"/>
    </source>
</evidence>
<dbReference type="GO" id="GO:0016020">
    <property type="term" value="C:membrane"/>
    <property type="evidence" value="ECO:0007669"/>
    <property type="project" value="UniProtKB-SubCell"/>
</dbReference>
<reference evidence="4" key="1">
    <citation type="submission" date="2022-09" db="EMBL/GenBank/DDBJ databases">
        <title>The genome sequence of Rhodococcus aetherivorans N1.</title>
        <authorList>
            <person name="Jiang W."/>
        </authorList>
    </citation>
    <scope>NUCLEOTIDE SEQUENCE</scope>
    <source>
        <strain evidence="4">N1</strain>
    </source>
</reference>
<evidence type="ECO:0000256" key="2">
    <source>
        <dbReference type="ARBA" id="ARBA00023136"/>
    </source>
</evidence>
<feature type="compositionally biased region" description="Low complexity" evidence="3">
    <location>
        <begin position="22"/>
        <end position="90"/>
    </location>
</feature>
<dbReference type="Proteomes" id="UP001163947">
    <property type="component" value="Chromosome"/>
</dbReference>
<dbReference type="GeneID" id="83620716"/>
<dbReference type="PANTHER" id="PTHR37042:SF4">
    <property type="entry name" value="OUTER MEMBRANE PROTEIN RV1973"/>
    <property type="match status" value="1"/>
</dbReference>
<accession>A0AA46P0K9</accession>
<proteinExistence type="predicted"/>
<evidence type="ECO:0008006" key="6">
    <source>
        <dbReference type="Google" id="ProtNLM"/>
    </source>
</evidence>
<dbReference type="EMBL" id="CP106982">
    <property type="protein sequence ID" value="UYF96016.1"/>
    <property type="molecule type" value="Genomic_DNA"/>
</dbReference>
<keyword evidence="2" id="KW-0472">Membrane</keyword>
<sequence length="305" mass="31128">MPPQRRKPNPMGPPRGRRPKIAGTGRTPAPGGAARPETPEPATTEPATTEPATTEPATIEPATTESATTGPATTGPATTGSEPSATTAPQAPTPAPVEPAGKAPTASGSETARKSAPGLRTPAPVEDAGAEREPGEQPGGTVARGSWRPVAILGGAAVALGAFAAVAAARPGATVSNEAWVDSAATAEVTAAAGHAIETMHGYNHETIEQDFAEIREVLTPPMREEFDLTAEVTKQAAVQTHTATEVRIDHIGASMLDDDRAEVAAFISVSATGDAVAQGSASAPLLVRMERIDGKWLVSEIRDR</sequence>
<gene>
    <name evidence="4" type="ORF">OCS65_09825</name>
</gene>
<comment type="subcellular location">
    <subcellularLocation>
        <location evidence="1">Membrane</location>
    </subcellularLocation>
</comment>
<dbReference type="RefSeq" id="WP_231772628.1">
    <property type="nucleotide sequence ID" value="NZ_CP088969.1"/>
</dbReference>
<feature type="region of interest" description="Disordered" evidence="3">
    <location>
        <begin position="1"/>
        <end position="144"/>
    </location>
</feature>
<evidence type="ECO:0000256" key="1">
    <source>
        <dbReference type="ARBA" id="ARBA00004370"/>
    </source>
</evidence>
<dbReference type="AlphaFoldDB" id="A0AA46P0K9"/>